<comment type="subcellular location">
    <subcellularLocation>
        <location evidence="8">Cell inner membrane</location>
        <topology evidence="8">Single-pass type II membrane protein</topology>
    </subcellularLocation>
    <subcellularLocation>
        <location evidence="1">Cell membrane</location>
        <topology evidence="1">Single-pass type II membrane protein</topology>
    </subcellularLocation>
    <text evidence="8">Localizes to the division septum where it forms a ring structure.</text>
</comment>
<keyword evidence="5 8" id="KW-1133">Transmembrane helix</keyword>
<organism evidence="10 11">
    <name type="scientific">Nitrosomonas aestuarii</name>
    <dbReference type="NCBI Taxonomy" id="52441"/>
    <lineage>
        <taxon>Bacteria</taxon>
        <taxon>Pseudomonadati</taxon>
        <taxon>Pseudomonadota</taxon>
        <taxon>Betaproteobacteria</taxon>
        <taxon>Nitrosomonadales</taxon>
        <taxon>Nitrosomonadaceae</taxon>
        <taxon>Nitrosomonas</taxon>
    </lineage>
</organism>
<dbReference type="Pfam" id="PF04999">
    <property type="entry name" value="FtsL"/>
    <property type="match status" value="1"/>
</dbReference>
<proteinExistence type="inferred from homology"/>
<keyword evidence="2 8" id="KW-1003">Cell membrane</keyword>
<reference evidence="11" key="1">
    <citation type="submission" date="2016-10" db="EMBL/GenBank/DDBJ databases">
        <authorList>
            <person name="Varghese N."/>
            <person name="Submissions S."/>
        </authorList>
    </citation>
    <scope>NUCLEOTIDE SEQUENCE [LARGE SCALE GENOMIC DNA]</scope>
    <source>
        <strain evidence="11">Nm69</strain>
    </source>
</reference>
<accession>A0A1I3Z5U9</accession>
<sequence length="105" mass="12055">MRMFKLNLSLILILVVCALGVVSVQHEARKLKMALENERKITRNLEVEWGRLQLEQSTLIARRHIENAAIEQLNMEVPSANHVQIISAGKLNDSQWAELEHAEKF</sequence>
<comment type="similarity">
    <text evidence="8">Belongs to the FtsL family.</text>
</comment>
<evidence type="ECO:0000256" key="3">
    <source>
        <dbReference type="ARBA" id="ARBA00022618"/>
    </source>
</evidence>
<keyword evidence="4 8" id="KW-0812">Transmembrane</keyword>
<gene>
    <name evidence="8" type="primary">ftsL</name>
    <name evidence="10" type="ORF">SAMN05216302_1005108</name>
</gene>
<dbReference type="GO" id="GO:0043093">
    <property type="term" value="P:FtsZ-dependent cytokinesis"/>
    <property type="evidence" value="ECO:0007669"/>
    <property type="project" value="UniProtKB-UniRule"/>
</dbReference>
<keyword evidence="6 8" id="KW-0472">Membrane</keyword>
<evidence type="ECO:0000256" key="4">
    <source>
        <dbReference type="ARBA" id="ARBA00022692"/>
    </source>
</evidence>
<dbReference type="PANTHER" id="PTHR37479">
    <property type="entry name" value="CELL DIVISION PROTEIN FTSL"/>
    <property type="match status" value="1"/>
</dbReference>
<dbReference type="PANTHER" id="PTHR37479:SF1">
    <property type="entry name" value="CELL DIVISION PROTEIN FTSL"/>
    <property type="match status" value="1"/>
</dbReference>
<evidence type="ECO:0000256" key="6">
    <source>
        <dbReference type="ARBA" id="ARBA00023136"/>
    </source>
</evidence>
<dbReference type="NCBIfam" id="TIGR02209">
    <property type="entry name" value="ftsL_broad"/>
    <property type="match status" value="1"/>
</dbReference>
<keyword evidence="8" id="KW-0997">Cell inner membrane</keyword>
<evidence type="ECO:0000256" key="8">
    <source>
        <dbReference type="HAMAP-Rule" id="MF_00910"/>
    </source>
</evidence>
<dbReference type="InterPro" id="IPR011922">
    <property type="entry name" value="Cell_div_FtsL"/>
</dbReference>
<comment type="function">
    <text evidence="8">Essential cell division protein. May link together the upstream cell division proteins, which are predominantly cytoplasmic, with the downstream cell division proteins, which are predominantly periplasmic.</text>
</comment>
<evidence type="ECO:0000256" key="2">
    <source>
        <dbReference type="ARBA" id="ARBA00022475"/>
    </source>
</evidence>
<evidence type="ECO:0000313" key="11">
    <source>
        <dbReference type="Proteomes" id="UP000199533"/>
    </source>
</evidence>
<evidence type="ECO:0000256" key="9">
    <source>
        <dbReference type="NCBIfam" id="TIGR02209"/>
    </source>
</evidence>
<dbReference type="GO" id="GO:0032153">
    <property type="term" value="C:cell division site"/>
    <property type="evidence" value="ECO:0007669"/>
    <property type="project" value="UniProtKB-UniRule"/>
</dbReference>
<evidence type="ECO:0000313" key="10">
    <source>
        <dbReference type="EMBL" id="SFK39387.1"/>
    </source>
</evidence>
<dbReference type="HAMAP" id="MF_00910">
    <property type="entry name" value="FtsL"/>
    <property type="match status" value="1"/>
</dbReference>
<dbReference type="GO" id="GO:0005886">
    <property type="term" value="C:plasma membrane"/>
    <property type="evidence" value="ECO:0007669"/>
    <property type="project" value="UniProtKB-SubCell"/>
</dbReference>
<dbReference type="STRING" id="52441.SAMN05216302_1005108"/>
<evidence type="ECO:0000256" key="7">
    <source>
        <dbReference type="ARBA" id="ARBA00023306"/>
    </source>
</evidence>
<protein>
    <recommendedName>
        <fullName evidence="8 9">Cell division protein FtsL</fullName>
    </recommendedName>
</protein>
<dbReference type="AlphaFoldDB" id="A0A1I3Z5U9"/>
<name>A0A1I3Z5U9_9PROT</name>
<comment type="subunit">
    <text evidence="8">Part of a complex composed of FtsB, FtsL and FtsQ.</text>
</comment>
<keyword evidence="3 8" id="KW-0132">Cell division</keyword>
<evidence type="ECO:0000256" key="5">
    <source>
        <dbReference type="ARBA" id="ARBA00022989"/>
    </source>
</evidence>
<keyword evidence="7 8" id="KW-0131">Cell cycle</keyword>
<keyword evidence="11" id="KW-1185">Reference proteome</keyword>
<dbReference type="EMBL" id="FOSP01000005">
    <property type="protein sequence ID" value="SFK39387.1"/>
    <property type="molecule type" value="Genomic_DNA"/>
</dbReference>
<evidence type="ECO:0000256" key="1">
    <source>
        <dbReference type="ARBA" id="ARBA00004401"/>
    </source>
</evidence>
<dbReference type="OrthoDB" id="9153760at2"/>
<dbReference type="Proteomes" id="UP000199533">
    <property type="component" value="Unassembled WGS sequence"/>
</dbReference>